<dbReference type="EMBL" id="Y18002">
    <property type="protein sequence ID" value="CAA77009.1"/>
    <property type="molecule type" value="Genomic_DNA"/>
</dbReference>
<protein>
    <submittedName>
        <fullName evidence="1">Uncharacterized protein</fullName>
    </submittedName>
</protein>
<sequence length="331" mass="36388">MIILNIHTSSEQNESQGTVSVSLKGIPTDQGQALKEVAKARDINQSALLREMVNASMGSIIHVFCLKSPLVASLDQDIAQFNGSLVLPAWSVAPPAPQFEAAYRDLLGIRTEDDLTRILLRNAQYLRMRASQVMPRGQQFYGGTALYFALFCDVAGRDDQTIEAFWASIARFWGAWYRRQDYYQQINQLRGVLGLEPADVLSEAHAVGLYSRVSVFQDESGQQGLSQVLLALRTENTRALPAGAFDKFELPYCNGQILTPDPGYGAPNIFPNNALGMGFRFREGSCSLHCYTVDDARIGATQTLTEVAEALVSNVDAPLRAYASTIPVNSR</sequence>
<dbReference type="AlphaFoldDB" id="O87922"/>
<reference evidence="1" key="1">
    <citation type="journal article" date="2000" name="FEMS Microbiol. Lett.">
        <title>Isolation of a new insertion element of Yersinia intermedia closely related to remnants of mobile genetic elements present on Yersinia plasmids harboring the Yop virulon.</title>
        <authorList>
            <person name="Strauch E."/>
            <person name="Hoffmann B."/>
            <person name="Heins G."/>
            <person name="Appel B."/>
        </authorList>
    </citation>
    <scope>NUCLEOTIDE SEQUENCE</scope>
    <source>
        <strain evidence="1">29932</strain>
    </source>
</reference>
<evidence type="ECO:0000313" key="1">
    <source>
        <dbReference type="EMBL" id="CAA77009.1"/>
    </source>
</evidence>
<proteinExistence type="predicted"/>
<name>O87922_YERIN</name>
<organism evidence="1">
    <name type="scientific">Yersinia intermedia</name>
    <dbReference type="NCBI Taxonomy" id="631"/>
    <lineage>
        <taxon>Bacteria</taxon>
        <taxon>Pseudomonadati</taxon>
        <taxon>Pseudomonadota</taxon>
        <taxon>Gammaproteobacteria</taxon>
        <taxon>Enterobacterales</taxon>
        <taxon>Yersiniaceae</taxon>
        <taxon>Yersinia</taxon>
    </lineage>
</organism>
<accession>O87922</accession>